<sequence>MTRVGAAEVDEWLSERGSMIRRQAVAVLFGDRVGLTLFLGVVVVLAALWRVGFFITDTYAIANTLVNLADGRLHIARIEYSLTLGSQPGLYEHGGQVFGRNYGQAALALPFYWLLEGTAALAELRLVLAGGWSLLVAAFASQLGQVLDRPRVTLAGTLGALGLFVGNVALSTPLDPRWNGLLALQLLSLVAAGVVAVAVYRLLSEYHGQRVGVAGGLLAALALPIAFWATMPKRHVMSAALIAIVVFGFARSRNAARPLPSRALSYAAVGVLAWLHAAEALVVLVVLVPFDLATARRNGIRELGVLGVVFALSLVPFGLTNYLITGSPFTAPRMLSNLGGLAELSPGGDIVVDGGGEPTQPTTPDPTPPGEPASPGETSPPDGASGPGDPGTGLWSQITSALGGVIGLGATGINGAIGVLDSLVGAVVFGIEAAAARIGELWGYVAEGIGIAFGDLERLGHVFLRSGRIPGVDYATNDHETVELTVLEAAPMLGTLVAIPIVLGKRGLESGGGKLRGRLTAIRSTPRYQTDLFAGTLVAAFTLLYLPRLPLYSQITVRYLVPIMPVAVYGVMRLPAVRRSLTTNVREFIDAYVGATVVGIVGVIAVFVAIDPAIGEAMQFHALLNLIAAGIAAAVVVLDTIDGPDLPVATAIGTAGGAATTLYVLAGIEYITYGQFALPVAEWLSTLIPVF</sequence>
<evidence type="ECO:0000256" key="1">
    <source>
        <dbReference type="SAM" id="MobiDB-lite"/>
    </source>
</evidence>
<proteinExistence type="predicted"/>
<feature type="compositionally biased region" description="Pro residues" evidence="1">
    <location>
        <begin position="361"/>
        <end position="372"/>
    </location>
</feature>
<dbReference type="STRING" id="519442.Huta_0952"/>
<name>C7NUX2_HALUD</name>
<evidence type="ECO:0008006" key="5">
    <source>
        <dbReference type="Google" id="ProtNLM"/>
    </source>
</evidence>
<dbReference type="GeneID" id="8383225"/>
<feature type="transmembrane region" description="Helical" evidence="2">
    <location>
        <begin position="303"/>
        <end position="324"/>
    </location>
</feature>
<feature type="transmembrane region" description="Helical" evidence="2">
    <location>
        <begin position="559"/>
        <end position="576"/>
    </location>
</feature>
<accession>C7NUX2</accession>
<dbReference type="EMBL" id="CP001687">
    <property type="protein sequence ID" value="ACV11135.1"/>
    <property type="molecule type" value="Genomic_DNA"/>
</dbReference>
<feature type="transmembrane region" description="Helical" evidence="2">
    <location>
        <begin position="588"/>
        <end position="610"/>
    </location>
</feature>
<dbReference type="AlphaFoldDB" id="C7NUX2"/>
<protein>
    <recommendedName>
        <fullName evidence="5">Glycosyltransferase RgtA/B/C/D-like domain-containing protein</fullName>
    </recommendedName>
</protein>
<feature type="transmembrane region" description="Helical" evidence="2">
    <location>
        <begin position="182"/>
        <end position="203"/>
    </location>
</feature>
<feature type="compositionally biased region" description="Low complexity" evidence="1">
    <location>
        <begin position="373"/>
        <end position="384"/>
    </location>
</feature>
<organism evidence="3 4">
    <name type="scientific">Halorhabdus utahensis (strain DSM 12940 / JCM 11049 / AX-2)</name>
    <dbReference type="NCBI Taxonomy" id="519442"/>
    <lineage>
        <taxon>Archaea</taxon>
        <taxon>Methanobacteriati</taxon>
        <taxon>Methanobacteriota</taxon>
        <taxon>Stenosarchaea group</taxon>
        <taxon>Halobacteria</taxon>
        <taxon>Halobacteriales</taxon>
        <taxon>Haloarculaceae</taxon>
        <taxon>Halorhabdus</taxon>
    </lineage>
</organism>
<feature type="transmembrane region" description="Helical" evidence="2">
    <location>
        <begin position="119"/>
        <end position="140"/>
    </location>
</feature>
<feature type="transmembrane region" description="Helical" evidence="2">
    <location>
        <begin position="152"/>
        <end position="170"/>
    </location>
</feature>
<dbReference type="HOGENOM" id="CLU_429390_0_0_2"/>
<feature type="transmembrane region" description="Helical" evidence="2">
    <location>
        <begin position="235"/>
        <end position="252"/>
    </location>
</feature>
<feature type="transmembrane region" description="Helical" evidence="2">
    <location>
        <begin position="648"/>
        <end position="668"/>
    </location>
</feature>
<feature type="transmembrane region" description="Helical" evidence="2">
    <location>
        <begin position="622"/>
        <end position="641"/>
    </location>
</feature>
<gene>
    <name evidence="3" type="ordered locus">Huta_0952</name>
</gene>
<dbReference type="eggNOG" id="arCOG06944">
    <property type="taxonomic scope" value="Archaea"/>
</dbReference>
<feature type="region of interest" description="Disordered" evidence="1">
    <location>
        <begin position="349"/>
        <end position="393"/>
    </location>
</feature>
<evidence type="ECO:0000256" key="2">
    <source>
        <dbReference type="SAM" id="Phobius"/>
    </source>
</evidence>
<dbReference type="Proteomes" id="UP000002071">
    <property type="component" value="Chromosome"/>
</dbReference>
<keyword evidence="2" id="KW-1133">Transmembrane helix</keyword>
<keyword evidence="2" id="KW-0472">Membrane</keyword>
<keyword evidence="2" id="KW-0812">Transmembrane</keyword>
<feature type="transmembrane region" description="Helical" evidence="2">
    <location>
        <begin position="24"/>
        <end position="49"/>
    </location>
</feature>
<feature type="transmembrane region" description="Helical" evidence="2">
    <location>
        <begin position="210"/>
        <end position="229"/>
    </location>
</feature>
<evidence type="ECO:0000313" key="4">
    <source>
        <dbReference type="Proteomes" id="UP000002071"/>
    </source>
</evidence>
<feature type="transmembrane region" description="Helical" evidence="2">
    <location>
        <begin position="264"/>
        <end position="288"/>
    </location>
</feature>
<keyword evidence="4" id="KW-1185">Reference proteome</keyword>
<reference evidence="3 4" key="1">
    <citation type="journal article" date="2009" name="Stand. Genomic Sci.">
        <title>Complete genome sequence of Halorhabdus utahensis type strain (AX-2).</title>
        <authorList>
            <person name="Anderson I."/>
            <person name="Tindall B.J."/>
            <person name="Pomrenke H."/>
            <person name="Goker M."/>
            <person name="Lapidus A."/>
            <person name="Nolan M."/>
            <person name="Copeland A."/>
            <person name="Glavina Del Rio T."/>
            <person name="Chen F."/>
            <person name="Tice H."/>
            <person name="Cheng J.F."/>
            <person name="Lucas S."/>
            <person name="Chertkov O."/>
            <person name="Bruce D."/>
            <person name="Brettin T."/>
            <person name="Detter J.C."/>
            <person name="Han C."/>
            <person name="Goodwin L."/>
            <person name="Land M."/>
            <person name="Hauser L."/>
            <person name="Chang Y.J."/>
            <person name="Jeffries C.D."/>
            <person name="Pitluck S."/>
            <person name="Pati A."/>
            <person name="Mavromatis K."/>
            <person name="Ivanova N."/>
            <person name="Ovchinnikova G."/>
            <person name="Chen A."/>
            <person name="Palaniappan K."/>
            <person name="Chain P."/>
            <person name="Rohde M."/>
            <person name="Bristow J."/>
            <person name="Eisen J.A."/>
            <person name="Markowitz V."/>
            <person name="Hugenholtz P."/>
            <person name="Kyrpides N.C."/>
            <person name="Klenk H.P."/>
        </authorList>
    </citation>
    <scope>NUCLEOTIDE SEQUENCE [LARGE SCALE GENOMIC DNA]</scope>
    <source>
        <strain evidence="4">DSM 12940 / JCM 11049 / AX-2</strain>
    </source>
</reference>
<evidence type="ECO:0000313" key="3">
    <source>
        <dbReference type="EMBL" id="ACV11135.1"/>
    </source>
</evidence>
<dbReference type="RefSeq" id="WP_015788712.1">
    <property type="nucleotide sequence ID" value="NC_013158.1"/>
</dbReference>
<feature type="transmembrane region" description="Helical" evidence="2">
    <location>
        <begin position="528"/>
        <end position="547"/>
    </location>
</feature>
<dbReference type="KEGG" id="hut:Huta_0952"/>